<feature type="region of interest" description="Disordered" evidence="1">
    <location>
        <begin position="105"/>
        <end position="129"/>
    </location>
</feature>
<evidence type="ECO:0000256" key="1">
    <source>
        <dbReference type="SAM" id="MobiDB-lite"/>
    </source>
</evidence>
<organism evidence="2 3">
    <name type="scientific">Protopolystoma xenopodis</name>
    <dbReference type="NCBI Taxonomy" id="117903"/>
    <lineage>
        <taxon>Eukaryota</taxon>
        <taxon>Metazoa</taxon>
        <taxon>Spiralia</taxon>
        <taxon>Lophotrochozoa</taxon>
        <taxon>Platyhelminthes</taxon>
        <taxon>Monogenea</taxon>
        <taxon>Polyopisthocotylea</taxon>
        <taxon>Polystomatidea</taxon>
        <taxon>Polystomatidae</taxon>
        <taxon>Protopolystoma</taxon>
    </lineage>
</organism>
<sequence>MLRGGTRSSRVQVALLASKVYNRPTFAASHGLNGVVLSSHRLSDSFRPYFSPNSQPLPLDRLNHDVSFQPSISSSLRLANCIIVQLSGRLFFSLLVLPTVFRPRRTGLAPPHPPTPDGEGVNSDRPATA</sequence>
<dbReference type="EMBL" id="CAAALY010011712">
    <property type="protein sequence ID" value="VEL11405.1"/>
    <property type="molecule type" value="Genomic_DNA"/>
</dbReference>
<reference evidence="2" key="1">
    <citation type="submission" date="2018-11" db="EMBL/GenBank/DDBJ databases">
        <authorList>
            <consortium name="Pathogen Informatics"/>
        </authorList>
    </citation>
    <scope>NUCLEOTIDE SEQUENCE</scope>
</reference>
<accession>A0A448WGV4</accession>
<proteinExistence type="predicted"/>
<gene>
    <name evidence="2" type="ORF">PXEA_LOCUS4845</name>
</gene>
<keyword evidence="3" id="KW-1185">Reference proteome</keyword>
<dbReference type="Proteomes" id="UP000784294">
    <property type="component" value="Unassembled WGS sequence"/>
</dbReference>
<name>A0A448WGV4_9PLAT</name>
<protein>
    <submittedName>
        <fullName evidence="2">Uncharacterized protein</fullName>
    </submittedName>
</protein>
<evidence type="ECO:0000313" key="2">
    <source>
        <dbReference type="EMBL" id="VEL11405.1"/>
    </source>
</evidence>
<comment type="caution">
    <text evidence="2">The sequence shown here is derived from an EMBL/GenBank/DDBJ whole genome shotgun (WGS) entry which is preliminary data.</text>
</comment>
<dbReference type="AlphaFoldDB" id="A0A448WGV4"/>
<evidence type="ECO:0000313" key="3">
    <source>
        <dbReference type="Proteomes" id="UP000784294"/>
    </source>
</evidence>